<dbReference type="Pfam" id="PF00356">
    <property type="entry name" value="LacI"/>
    <property type="match status" value="1"/>
</dbReference>
<evidence type="ECO:0000259" key="4">
    <source>
        <dbReference type="PROSITE" id="PS50932"/>
    </source>
</evidence>
<dbReference type="InterPro" id="IPR000843">
    <property type="entry name" value="HTH_LacI"/>
</dbReference>
<evidence type="ECO:0000313" key="6">
    <source>
        <dbReference type="Proteomes" id="UP000185696"/>
    </source>
</evidence>
<dbReference type="SUPFAM" id="SSF47413">
    <property type="entry name" value="lambda repressor-like DNA-binding domains"/>
    <property type="match status" value="1"/>
</dbReference>
<accession>A0A7Z0WSH3</accession>
<dbReference type="Gene3D" id="1.10.260.40">
    <property type="entry name" value="lambda repressor-like DNA-binding domains"/>
    <property type="match status" value="1"/>
</dbReference>
<dbReference type="PANTHER" id="PTHR30146">
    <property type="entry name" value="LACI-RELATED TRANSCRIPTIONAL REPRESSOR"/>
    <property type="match status" value="1"/>
</dbReference>
<evidence type="ECO:0000256" key="2">
    <source>
        <dbReference type="ARBA" id="ARBA00023125"/>
    </source>
</evidence>
<evidence type="ECO:0000313" key="5">
    <source>
        <dbReference type="EMBL" id="OLF14052.1"/>
    </source>
</evidence>
<dbReference type="RefSeq" id="WP_075131000.1">
    <property type="nucleotide sequence ID" value="NZ_MSIF01000001.1"/>
</dbReference>
<dbReference type="AlphaFoldDB" id="A0A7Z0WSH3"/>
<dbReference type="InterPro" id="IPR046335">
    <property type="entry name" value="LacI/GalR-like_sensor"/>
</dbReference>
<dbReference type="PANTHER" id="PTHR30146:SF153">
    <property type="entry name" value="LACTOSE OPERON REPRESSOR"/>
    <property type="match status" value="1"/>
</dbReference>
<proteinExistence type="predicted"/>
<dbReference type="CDD" id="cd01392">
    <property type="entry name" value="HTH_LacI"/>
    <property type="match status" value="1"/>
</dbReference>
<keyword evidence="3" id="KW-0804">Transcription</keyword>
<protein>
    <submittedName>
        <fullName evidence="5">LacI family transcriptional regulator</fullName>
    </submittedName>
</protein>
<dbReference type="SUPFAM" id="SSF53822">
    <property type="entry name" value="Periplasmic binding protein-like I"/>
    <property type="match status" value="1"/>
</dbReference>
<dbReference type="Gene3D" id="3.40.50.2300">
    <property type="match status" value="2"/>
</dbReference>
<dbReference type="Proteomes" id="UP000185696">
    <property type="component" value="Unassembled WGS sequence"/>
</dbReference>
<dbReference type="CDD" id="cd06267">
    <property type="entry name" value="PBP1_LacI_sugar_binding-like"/>
    <property type="match status" value="1"/>
</dbReference>
<gene>
    <name evidence="5" type="ORF">BLA60_02455</name>
</gene>
<dbReference type="OrthoDB" id="4013327at2"/>
<organism evidence="5 6">
    <name type="scientific">Actinophytocola xinjiangensis</name>
    <dbReference type="NCBI Taxonomy" id="485602"/>
    <lineage>
        <taxon>Bacteria</taxon>
        <taxon>Bacillati</taxon>
        <taxon>Actinomycetota</taxon>
        <taxon>Actinomycetes</taxon>
        <taxon>Pseudonocardiales</taxon>
        <taxon>Pseudonocardiaceae</taxon>
    </lineage>
</organism>
<keyword evidence="2" id="KW-0238">DNA-binding</keyword>
<dbReference type="EMBL" id="MSIF01000001">
    <property type="protein sequence ID" value="OLF14052.1"/>
    <property type="molecule type" value="Genomic_DNA"/>
</dbReference>
<evidence type="ECO:0000256" key="1">
    <source>
        <dbReference type="ARBA" id="ARBA00023015"/>
    </source>
</evidence>
<dbReference type="GO" id="GO:0003700">
    <property type="term" value="F:DNA-binding transcription factor activity"/>
    <property type="evidence" value="ECO:0007669"/>
    <property type="project" value="TreeGrafter"/>
</dbReference>
<sequence>MANPLRRPTTREVAALAGVSVATVSYVLNGKVERVGEQTRRRVLAAAEELGYVRSSSARSLRLRRTERVCLVVGSIGVPAYDQLARDLSDAADAAGHGVLTMVVDSPARADKAVDLLRQHVADGAIIAPSVPYLSPAQLRALADLPLVVMSNAADPDGFDVVRTTEDAACAEALDHLVATGRRRIAFLGHRHELTGELPTERHAAYLAALDRHGLDRRPELVVDGADDRVAAYRSVTALLAGPVRPDAVFAASDRAAISAILALRDAGVAIPDEVAVVGVGNLDEGRITRPPLTTVGPPAMDFHDAARLLFERVLATGERPAGRVITTEWTFIRRGSA</sequence>
<dbReference type="Pfam" id="PF13377">
    <property type="entry name" value="Peripla_BP_3"/>
    <property type="match status" value="1"/>
</dbReference>
<name>A0A7Z0WSH3_9PSEU</name>
<keyword evidence="6" id="KW-1185">Reference proteome</keyword>
<dbReference type="PROSITE" id="PS50932">
    <property type="entry name" value="HTH_LACI_2"/>
    <property type="match status" value="1"/>
</dbReference>
<dbReference type="InterPro" id="IPR028082">
    <property type="entry name" value="Peripla_BP_I"/>
</dbReference>
<keyword evidence="1" id="KW-0805">Transcription regulation</keyword>
<dbReference type="SMART" id="SM00354">
    <property type="entry name" value="HTH_LACI"/>
    <property type="match status" value="1"/>
</dbReference>
<dbReference type="GO" id="GO:0000976">
    <property type="term" value="F:transcription cis-regulatory region binding"/>
    <property type="evidence" value="ECO:0007669"/>
    <property type="project" value="TreeGrafter"/>
</dbReference>
<comment type="caution">
    <text evidence="5">The sequence shown here is derived from an EMBL/GenBank/DDBJ whole genome shotgun (WGS) entry which is preliminary data.</text>
</comment>
<reference evidence="5 6" key="1">
    <citation type="submission" date="2016-12" db="EMBL/GenBank/DDBJ databases">
        <title>The draft genome sequence of Actinophytocola xinjiangensis.</title>
        <authorList>
            <person name="Wang W."/>
            <person name="Yuan L."/>
        </authorList>
    </citation>
    <scope>NUCLEOTIDE SEQUENCE [LARGE SCALE GENOMIC DNA]</scope>
    <source>
        <strain evidence="5 6">CGMCC 4.4663</strain>
    </source>
</reference>
<feature type="domain" description="HTH lacI-type" evidence="4">
    <location>
        <begin position="8"/>
        <end position="63"/>
    </location>
</feature>
<evidence type="ECO:0000256" key="3">
    <source>
        <dbReference type="ARBA" id="ARBA00023163"/>
    </source>
</evidence>
<dbReference type="InterPro" id="IPR010982">
    <property type="entry name" value="Lambda_DNA-bd_dom_sf"/>
</dbReference>